<dbReference type="STRING" id="485913.Krac_8293"/>
<dbReference type="GO" id="GO:0046523">
    <property type="term" value="F:S-methyl-5-thioribose-1-phosphate isomerase activity"/>
    <property type="evidence" value="ECO:0007669"/>
    <property type="project" value="TreeGrafter"/>
</dbReference>
<dbReference type="eggNOG" id="COG1184">
    <property type="taxonomic scope" value="Bacteria"/>
</dbReference>
<organism evidence="2 3">
    <name type="scientific">Ktedonobacter racemifer DSM 44963</name>
    <dbReference type="NCBI Taxonomy" id="485913"/>
    <lineage>
        <taxon>Bacteria</taxon>
        <taxon>Bacillati</taxon>
        <taxon>Chloroflexota</taxon>
        <taxon>Ktedonobacteria</taxon>
        <taxon>Ktedonobacterales</taxon>
        <taxon>Ktedonobacteraceae</taxon>
        <taxon>Ktedonobacter</taxon>
    </lineage>
</organism>
<dbReference type="AlphaFoldDB" id="D6TMH5"/>
<dbReference type="Pfam" id="PF01008">
    <property type="entry name" value="IF-2B"/>
    <property type="match status" value="1"/>
</dbReference>
<comment type="caution">
    <text evidence="2">The sequence shown here is derived from an EMBL/GenBank/DDBJ whole genome shotgun (WGS) entry which is preliminary data.</text>
</comment>
<dbReference type="SUPFAM" id="SSF100950">
    <property type="entry name" value="NagB/RpiA/CoA transferase-like"/>
    <property type="match status" value="1"/>
</dbReference>
<dbReference type="Gene3D" id="3.40.50.10470">
    <property type="entry name" value="Translation initiation factor eif-2b, domain 2"/>
    <property type="match status" value="1"/>
</dbReference>
<sequence>MQQFFERAEQIVGDRDHGSRWLVREAVLLLRNLAMEQSANPQQQVETLFAVGRRLAFARPAMSALPSAVSRVLCSTHGPETDVAVIAQKATDFLEAYDAAIKQIVEHARPVLHGNVLTCSLSHTLVEALAACRERVEQVYVLEGRPRYEGRTMAQQLALANIQVTLLTDAQAAIFLPQCQCVVVGADSLLADGTVLNKAGTALLAWAAQGYQVPLYVLCETLKISSRRWSGDPAQFAERAHLLEEKEASEVWDQPPIGVTVRNYYFDVTPANLVRAWLTERGSLTVPEIASIAHETQQAIHMLEQR</sequence>
<dbReference type="RefSeq" id="WP_007911724.1">
    <property type="nucleotide sequence ID" value="NZ_ADVG01000002.1"/>
</dbReference>
<evidence type="ECO:0000313" key="3">
    <source>
        <dbReference type="Proteomes" id="UP000004508"/>
    </source>
</evidence>
<dbReference type="InParanoid" id="D6TMH5"/>
<comment type="similarity">
    <text evidence="1">Belongs to the eIF-2B alpha/beta/delta subunits family.</text>
</comment>
<dbReference type="PANTHER" id="PTHR43475">
    <property type="entry name" value="METHYLTHIORIBOSE-1-PHOSPHATE ISOMERASE"/>
    <property type="match status" value="1"/>
</dbReference>
<protein>
    <submittedName>
        <fullName evidence="2">Initiation factor 2B related protein</fullName>
    </submittedName>
</protein>
<keyword evidence="3" id="KW-1185">Reference proteome</keyword>
<name>D6TMH5_KTERA</name>
<dbReference type="InterPro" id="IPR027363">
    <property type="entry name" value="M1Pi_N"/>
</dbReference>
<accession>D6TMH5</accession>
<dbReference type="Proteomes" id="UP000004508">
    <property type="component" value="Unassembled WGS sequence"/>
</dbReference>
<keyword evidence="2" id="KW-0648">Protein biosynthesis</keyword>
<dbReference type="InterPro" id="IPR042529">
    <property type="entry name" value="IF_2B-like_C"/>
</dbReference>
<reference evidence="2 3" key="1">
    <citation type="journal article" date="2011" name="Stand. Genomic Sci.">
        <title>Non-contiguous finished genome sequence and contextual data of the filamentous soil bacterium Ktedonobacter racemifer type strain (SOSP1-21).</title>
        <authorList>
            <person name="Chang Y.J."/>
            <person name="Land M."/>
            <person name="Hauser L."/>
            <person name="Chertkov O."/>
            <person name="Del Rio T.G."/>
            <person name="Nolan M."/>
            <person name="Copeland A."/>
            <person name="Tice H."/>
            <person name="Cheng J.F."/>
            <person name="Lucas S."/>
            <person name="Han C."/>
            <person name="Goodwin L."/>
            <person name="Pitluck S."/>
            <person name="Ivanova N."/>
            <person name="Ovchinikova G."/>
            <person name="Pati A."/>
            <person name="Chen A."/>
            <person name="Palaniappan K."/>
            <person name="Mavromatis K."/>
            <person name="Liolios K."/>
            <person name="Brettin T."/>
            <person name="Fiebig A."/>
            <person name="Rohde M."/>
            <person name="Abt B."/>
            <person name="Goker M."/>
            <person name="Detter J.C."/>
            <person name="Woyke T."/>
            <person name="Bristow J."/>
            <person name="Eisen J.A."/>
            <person name="Markowitz V."/>
            <person name="Hugenholtz P."/>
            <person name="Kyrpides N.C."/>
            <person name="Klenk H.P."/>
            <person name="Lapidus A."/>
        </authorList>
    </citation>
    <scope>NUCLEOTIDE SEQUENCE [LARGE SCALE GENOMIC DNA]</scope>
    <source>
        <strain evidence="3">DSM 44963</strain>
    </source>
</reference>
<gene>
    <name evidence="2" type="ORF">Krac_8293</name>
</gene>
<keyword evidence="2" id="KW-0396">Initiation factor</keyword>
<dbReference type="InterPro" id="IPR037171">
    <property type="entry name" value="NagB/RpiA_transferase-like"/>
</dbReference>
<dbReference type="EMBL" id="ADVG01000002">
    <property type="protein sequence ID" value="EFH86975.1"/>
    <property type="molecule type" value="Genomic_DNA"/>
</dbReference>
<dbReference type="GO" id="GO:0003743">
    <property type="term" value="F:translation initiation factor activity"/>
    <property type="evidence" value="ECO:0007669"/>
    <property type="project" value="UniProtKB-KW"/>
</dbReference>
<dbReference type="InterPro" id="IPR000649">
    <property type="entry name" value="IF-2B-related"/>
</dbReference>
<evidence type="ECO:0000256" key="1">
    <source>
        <dbReference type="RuleBase" id="RU003814"/>
    </source>
</evidence>
<evidence type="ECO:0000313" key="2">
    <source>
        <dbReference type="EMBL" id="EFH86975.1"/>
    </source>
</evidence>
<dbReference type="GO" id="GO:0019509">
    <property type="term" value="P:L-methionine salvage from methylthioadenosine"/>
    <property type="evidence" value="ECO:0007669"/>
    <property type="project" value="TreeGrafter"/>
</dbReference>
<dbReference type="OrthoDB" id="6113936at2"/>
<proteinExistence type="inferred from homology"/>
<dbReference type="Gene3D" id="1.20.120.420">
    <property type="entry name" value="translation initiation factor eif-2b, domain 1"/>
    <property type="match status" value="1"/>
</dbReference>
<dbReference type="PANTHER" id="PTHR43475:SF2">
    <property type="entry name" value="RIBOSE 1,5-BISPHOSPHATE ISOMERASE"/>
    <property type="match status" value="1"/>
</dbReference>